<feature type="region of interest" description="Disordered" evidence="3">
    <location>
        <begin position="204"/>
        <end position="242"/>
    </location>
</feature>
<dbReference type="SMART" id="SM00091">
    <property type="entry name" value="PAS"/>
    <property type="match status" value="1"/>
</dbReference>
<comment type="caution">
    <text evidence="6">The sequence shown here is derived from an EMBL/GenBank/DDBJ whole genome shotgun (WGS) entry which is preliminary data.</text>
</comment>
<keyword evidence="1 2" id="KW-0597">Phosphoprotein</keyword>
<name>A0ABD5XTY0_9EURY</name>
<evidence type="ECO:0000256" key="2">
    <source>
        <dbReference type="PROSITE-ProRule" id="PRU00169"/>
    </source>
</evidence>
<dbReference type="CDD" id="cd00130">
    <property type="entry name" value="PAS"/>
    <property type="match status" value="1"/>
</dbReference>
<proteinExistence type="predicted"/>
<dbReference type="InterPro" id="IPR035965">
    <property type="entry name" value="PAS-like_dom_sf"/>
</dbReference>
<dbReference type="EMBL" id="JBHSZG010000001">
    <property type="protein sequence ID" value="MFC7136976.1"/>
    <property type="molecule type" value="Genomic_DNA"/>
</dbReference>
<dbReference type="Proteomes" id="UP001596368">
    <property type="component" value="Unassembled WGS sequence"/>
</dbReference>
<feature type="modified residue" description="4-aspartylphosphate" evidence="2">
    <location>
        <position position="65"/>
    </location>
</feature>
<organism evidence="6 7">
    <name type="scientific">Halobaculum litoreum</name>
    <dbReference type="NCBI Taxonomy" id="3031998"/>
    <lineage>
        <taxon>Archaea</taxon>
        <taxon>Methanobacteriati</taxon>
        <taxon>Methanobacteriota</taxon>
        <taxon>Stenosarchaea group</taxon>
        <taxon>Halobacteria</taxon>
        <taxon>Halobacteriales</taxon>
        <taxon>Haloferacaceae</taxon>
        <taxon>Halobaculum</taxon>
    </lineage>
</organism>
<dbReference type="PROSITE" id="PS50112">
    <property type="entry name" value="PAS"/>
    <property type="match status" value="1"/>
</dbReference>
<evidence type="ECO:0000256" key="3">
    <source>
        <dbReference type="SAM" id="MobiDB-lite"/>
    </source>
</evidence>
<keyword evidence="7" id="KW-1185">Reference proteome</keyword>
<accession>A0ABD5XTY0</accession>
<dbReference type="PANTHER" id="PTHR44591:SF3">
    <property type="entry name" value="RESPONSE REGULATORY DOMAIN-CONTAINING PROTEIN"/>
    <property type="match status" value="1"/>
</dbReference>
<evidence type="ECO:0000259" key="4">
    <source>
        <dbReference type="PROSITE" id="PS50110"/>
    </source>
</evidence>
<evidence type="ECO:0000259" key="5">
    <source>
        <dbReference type="PROSITE" id="PS50112"/>
    </source>
</evidence>
<dbReference type="SMART" id="SM00448">
    <property type="entry name" value="REC"/>
    <property type="match status" value="1"/>
</dbReference>
<dbReference type="PROSITE" id="PS50110">
    <property type="entry name" value="RESPONSE_REGULATORY"/>
    <property type="match status" value="1"/>
</dbReference>
<dbReference type="Gene3D" id="3.30.450.20">
    <property type="entry name" value="PAS domain"/>
    <property type="match status" value="1"/>
</dbReference>
<dbReference type="InterPro" id="IPR013656">
    <property type="entry name" value="PAS_4"/>
</dbReference>
<feature type="domain" description="PAS" evidence="5">
    <location>
        <begin position="141"/>
        <end position="195"/>
    </location>
</feature>
<dbReference type="AlphaFoldDB" id="A0ABD5XTY0"/>
<dbReference type="Gene3D" id="3.40.50.2300">
    <property type="match status" value="1"/>
</dbReference>
<protein>
    <submittedName>
        <fullName evidence="6">Response regulator</fullName>
    </submittedName>
</protein>
<feature type="compositionally biased region" description="Basic residues" evidence="3">
    <location>
        <begin position="224"/>
        <end position="234"/>
    </location>
</feature>
<evidence type="ECO:0000256" key="1">
    <source>
        <dbReference type="ARBA" id="ARBA00022553"/>
    </source>
</evidence>
<dbReference type="InterPro" id="IPR000014">
    <property type="entry name" value="PAS"/>
</dbReference>
<dbReference type="InterPro" id="IPR001789">
    <property type="entry name" value="Sig_transdc_resp-reg_receiver"/>
</dbReference>
<dbReference type="SUPFAM" id="SSF52172">
    <property type="entry name" value="CheY-like"/>
    <property type="match status" value="1"/>
</dbReference>
<evidence type="ECO:0000313" key="7">
    <source>
        <dbReference type="Proteomes" id="UP001596368"/>
    </source>
</evidence>
<feature type="domain" description="Response regulatory" evidence="4">
    <location>
        <begin position="13"/>
        <end position="130"/>
    </location>
</feature>
<dbReference type="CDD" id="cd00156">
    <property type="entry name" value="REC"/>
    <property type="match status" value="1"/>
</dbReference>
<dbReference type="Pfam" id="PF00072">
    <property type="entry name" value="Response_reg"/>
    <property type="match status" value="1"/>
</dbReference>
<evidence type="ECO:0000313" key="6">
    <source>
        <dbReference type="EMBL" id="MFC7136976.1"/>
    </source>
</evidence>
<dbReference type="Pfam" id="PF08448">
    <property type="entry name" value="PAS_4"/>
    <property type="match status" value="1"/>
</dbReference>
<gene>
    <name evidence="6" type="ORF">ACFQRB_11870</name>
</gene>
<dbReference type="SUPFAM" id="SSF55785">
    <property type="entry name" value="PYP-like sensor domain (PAS domain)"/>
    <property type="match status" value="1"/>
</dbReference>
<sequence>MTTGYGDSEPRPRVLHVDDDESFLDLVAAFLVDRHGFEVVSVSTVGEGLDVLADADCSVECVVSDYEMPGADGLEFLRRVREVAPDLPFVLYTGRGSESVAADAIAAGVTEYIQKETGTAQYAVLANRIEQAVDRYRADRRADRRAVALESAREGIALLDADGRFEYVNPAYAALYQHEPQTLRGADWRTVHPDSAVEHIESEVLPAVDADGGGAAPRRDSGRTGRRSPRRSRSARSPAAAT</sequence>
<dbReference type="InterPro" id="IPR011006">
    <property type="entry name" value="CheY-like_superfamily"/>
</dbReference>
<reference evidence="6 7" key="1">
    <citation type="journal article" date="2019" name="Int. J. Syst. Evol. Microbiol.">
        <title>The Global Catalogue of Microorganisms (GCM) 10K type strain sequencing project: providing services to taxonomists for standard genome sequencing and annotation.</title>
        <authorList>
            <consortium name="The Broad Institute Genomics Platform"/>
            <consortium name="The Broad Institute Genome Sequencing Center for Infectious Disease"/>
            <person name="Wu L."/>
            <person name="Ma J."/>
        </authorList>
    </citation>
    <scope>NUCLEOTIDE SEQUENCE [LARGE SCALE GENOMIC DNA]</scope>
    <source>
        <strain evidence="6 7">DT92</strain>
    </source>
</reference>
<dbReference type="PANTHER" id="PTHR44591">
    <property type="entry name" value="STRESS RESPONSE REGULATOR PROTEIN 1"/>
    <property type="match status" value="1"/>
</dbReference>
<dbReference type="InterPro" id="IPR050595">
    <property type="entry name" value="Bact_response_regulator"/>
</dbReference>